<dbReference type="STRING" id="1163408.UU9_17098"/>
<dbReference type="Proteomes" id="UP000004210">
    <property type="component" value="Unassembled WGS sequence"/>
</dbReference>
<feature type="non-terminal residue" evidence="2">
    <location>
        <position position="69"/>
    </location>
</feature>
<name>I4VIG4_9GAMM</name>
<evidence type="ECO:0000313" key="2">
    <source>
        <dbReference type="EMBL" id="EIL87005.1"/>
    </source>
</evidence>
<comment type="caution">
    <text evidence="2">The sequence shown here is derived from an EMBL/GenBank/DDBJ whole genome shotgun (WGS) entry which is preliminary data.</text>
</comment>
<gene>
    <name evidence="2" type="ORF">UU9_17098</name>
</gene>
<feature type="coiled-coil region" evidence="1">
    <location>
        <begin position="22"/>
        <end position="49"/>
    </location>
</feature>
<evidence type="ECO:0000256" key="1">
    <source>
        <dbReference type="SAM" id="Coils"/>
    </source>
</evidence>
<feature type="non-terminal residue" evidence="2">
    <location>
        <position position="1"/>
    </location>
</feature>
<evidence type="ECO:0000313" key="3">
    <source>
        <dbReference type="Proteomes" id="UP000004210"/>
    </source>
</evidence>
<organism evidence="2 3">
    <name type="scientific">Rhodanobacter fulvus Jip2</name>
    <dbReference type="NCBI Taxonomy" id="1163408"/>
    <lineage>
        <taxon>Bacteria</taxon>
        <taxon>Pseudomonadati</taxon>
        <taxon>Pseudomonadota</taxon>
        <taxon>Gammaproteobacteria</taxon>
        <taxon>Lysobacterales</taxon>
        <taxon>Rhodanobacteraceae</taxon>
        <taxon>Rhodanobacter</taxon>
    </lineage>
</organism>
<dbReference type="AlphaFoldDB" id="I4VIG4"/>
<reference evidence="2 3" key="1">
    <citation type="journal article" date="2012" name="J. Bacteriol.">
        <title>Genome sequences for six rhodanobacter strains, isolated from soils and the terrestrial subsurface, with variable denitrification capabilities.</title>
        <authorList>
            <person name="Kostka J.E."/>
            <person name="Green S.J."/>
            <person name="Rishishwar L."/>
            <person name="Prakash O."/>
            <person name="Katz L.S."/>
            <person name="Marino-Ramirez L."/>
            <person name="Jordan I.K."/>
            <person name="Munk C."/>
            <person name="Ivanova N."/>
            <person name="Mikhailova N."/>
            <person name="Watson D.B."/>
            <person name="Brown S.D."/>
            <person name="Palumbo A.V."/>
            <person name="Brooks S.C."/>
        </authorList>
    </citation>
    <scope>NUCLEOTIDE SEQUENCE [LARGE SCALE GENOMIC DNA]</scope>
    <source>
        <strain evidence="3">Jip2T</strain>
    </source>
</reference>
<keyword evidence="3" id="KW-1185">Reference proteome</keyword>
<keyword evidence="1" id="KW-0175">Coiled coil</keyword>
<sequence length="69" mass="8047">QKALDKLAQYFDLFPDKFQRKIEEAKLKIAQQKLELEKLKADTGEDEEDADDGFMEALRGKAKEVWTDE</sequence>
<accession>I4VIG4</accession>
<dbReference type="EMBL" id="AJXU01000099">
    <property type="protein sequence ID" value="EIL87005.1"/>
    <property type="molecule type" value="Genomic_DNA"/>
</dbReference>
<protein>
    <submittedName>
        <fullName evidence="2">Phage terminase small subunit</fullName>
    </submittedName>
</protein>
<proteinExistence type="predicted"/>